<accession>A0A1B1K6V4</accession>
<gene>
    <name evidence="1" type="ORF">R1CP_18395</name>
</gene>
<evidence type="ECO:0008006" key="3">
    <source>
        <dbReference type="Google" id="ProtNLM"/>
    </source>
</evidence>
<evidence type="ECO:0000313" key="2">
    <source>
        <dbReference type="Proteomes" id="UP000186108"/>
    </source>
</evidence>
<dbReference type="Pfam" id="PF05991">
    <property type="entry name" value="NYN_YacP"/>
    <property type="match status" value="1"/>
</dbReference>
<evidence type="ECO:0000313" key="1">
    <source>
        <dbReference type="EMBL" id="ANS28363.1"/>
    </source>
</evidence>
<dbReference type="AlphaFoldDB" id="A0A1B1K6V4"/>
<dbReference type="RefSeq" id="WP_065491195.1">
    <property type="nucleotide sequence ID" value="NZ_CP009111.1"/>
</dbReference>
<sequence length="136" mass="14292">MADDRTVLVVVDAANVVGSRPDGWWRDRAGAARRLLAELATFEQRLDQPAEVVVVLEGAAKAAVTGATSAEFEGLQVVSADSSGDDAIVDVVAAAAEADGDRPIIVVTADQGLRNRVEALGAHTFGPRWLLDRIDS</sequence>
<reference evidence="1 2" key="1">
    <citation type="submission" date="2014-07" db="EMBL/GenBank/DDBJ databases">
        <authorList>
            <person name="Zhang J.E."/>
            <person name="Yang H."/>
            <person name="Guo J."/>
            <person name="Deng Z."/>
            <person name="Luo H."/>
            <person name="Luo M."/>
            <person name="Zhao B."/>
        </authorList>
    </citation>
    <scope>NUCLEOTIDE SEQUENCE [LARGE SCALE GENOMIC DNA]</scope>
    <source>
        <strain evidence="1 2">1CP</strain>
    </source>
</reference>
<protein>
    <recommendedName>
        <fullName evidence="3">NTP pyrophosphohydrolase</fullName>
    </recommendedName>
</protein>
<organism evidence="1 2">
    <name type="scientific">Rhodococcus opacus</name>
    <name type="common">Nocardia opaca</name>
    <dbReference type="NCBI Taxonomy" id="37919"/>
    <lineage>
        <taxon>Bacteria</taxon>
        <taxon>Bacillati</taxon>
        <taxon>Actinomycetota</taxon>
        <taxon>Actinomycetes</taxon>
        <taxon>Mycobacteriales</taxon>
        <taxon>Nocardiaceae</taxon>
        <taxon>Rhodococcus</taxon>
    </lineage>
</organism>
<name>A0A1B1K6V4_RHOOP</name>
<dbReference type="InterPro" id="IPR010298">
    <property type="entry name" value="YacP-like"/>
</dbReference>
<proteinExistence type="predicted"/>
<dbReference type="Proteomes" id="UP000186108">
    <property type="component" value="Chromosome"/>
</dbReference>
<dbReference type="PATRIC" id="fig|37919.13.peg.3823"/>
<dbReference type="EMBL" id="CP009111">
    <property type="protein sequence ID" value="ANS28363.1"/>
    <property type="molecule type" value="Genomic_DNA"/>
</dbReference>